<sequence length="52" mass="6154">GRPRPARAPQRGKKIRRLLLHRRLRRRAHPPGRWPLLYLLAARSARTVRDAI</sequence>
<accession>A0A6J4Q4U2</accession>
<feature type="non-terminal residue" evidence="1">
    <location>
        <position position="1"/>
    </location>
</feature>
<evidence type="ECO:0000313" key="1">
    <source>
        <dbReference type="EMBL" id="CAA9430684.1"/>
    </source>
</evidence>
<reference evidence="1" key="1">
    <citation type="submission" date="2020-02" db="EMBL/GenBank/DDBJ databases">
        <authorList>
            <person name="Meier V. D."/>
        </authorList>
    </citation>
    <scope>NUCLEOTIDE SEQUENCE</scope>
    <source>
        <strain evidence="1">AVDCRST_MAG55</strain>
    </source>
</reference>
<name>A0A6J4Q4U2_9ACTN</name>
<dbReference type="AlphaFoldDB" id="A0A6J4Q4U2"/>
<dbReference type="EMBL" id="CADCUZ010000129">
    <property type="protein sequence ID" value="CAA9430684.1"/>
    <property type="molecule type" value="Genomic_DNA"/>
</dbReference>
<proteinExistence type="predicted"/>
<organism evidence="1">
    <name type="scientific">uncultured Rubrobacteraceae bacterium</name>
    <dbReference type="NCBI Taxonomy" id="349277"/>
    <lineage>
        <taxon>Bacteria</taxon>
        <taxon>Bacillati</taxon>
        <taxon>Actinomycetota</taxon>
        <taxon>Rubrobacteria</taxon>
        <taxon>Rubrobacterales</taxon>
        <taxon>Rubrobacteraceae</taxon>
        <taxon>environmental samples</taxon>
    </lineage>
</organism>
<protein>
    <submittedName>
        <fullName evidence="1">Uncharacterized protein</fullName>
    </submittedName>
</protein>
<feature type="non-terminal residue" evidence="1">
    <location>
        <position position="52"/>
    </location>
</feature>
<gene>
    <name evidence="1" type="ORF">AVDCRST_MAG55-2635</name>
</gene>